<dbReference type="RefSeq" id="WP_029379001.1">
    <property type="nucleotide sequence ID" value="NZ_QXUF01000138.1"/>
</dbReference>
<dbReference type="InterPro" id="IPR000182">
    <property type="entry name" value="GNAT_dom"/>
</dbReference>
<proteinExistence type="predicted"/>
<dbReference type="Proteomes" id="UP000286317">
    <property type="component" value="Unassembled WGS sequence"/>
</dbReference>
<dbReference type="Gene3D" id="3.40.630.30">
    <property type="match status" value="1"/>
</dbReference>
<evidence type="ECO:0000313" key="3">
    <source>
        <dbReference type="Proteomes" id="UP000286317"/>
    </source>
</evidence>
<dbReference type="AlphaFoldDB" id="A0A418IC98"/>
<accession>A0A418IC98</accession>
<evidence type="ECO:0000259" key="1">
    <source>
        <dbReference type="PROSITE" id="PS51186"/>
    </source>
</evidence>
<evidence type="ECO:0000313" key="2">
    <source>
        <dbReference type="EMBL" id="RIM97013.1"/>
    </source>
</evidence>
<dbReference type="CDD" id="cd04301">
    <property type="entry name" value="NAT_SF"/>
    <property type="match status" value="1"/>
</dbReference>
<dbReference type="InterPro" id="IPR016181">
    <property type="entry name" value="Acyl_CoA_acyltransferase"/>
</dbReference>
<dbReference type="PROSITE" id="PS51186">
    <property type="entry name" value="GNAT"/>
    <property type="match status" value="1"/>
</dbReference>
<feature type="domain" description="N-acetyltransferase" evidence="1">
    <location>
        <begin position="1"/>
        <end position="145"/>
    </location>
</feature>
<reference evidence="2 3" key="1">
    <citation type="journal article" date="2016" name="Front. Microbiol.">
        <title>Comprehensive Phylogenetic Analysis of Bovine Non-aureus Staphylococci Species Based on Whole-Genome Sequencing.</title>
        <authorList>
            <person name="Naushad S."/>
            <person name="Barkema H.W."/>
            <person name="Luby C."/>
            <person name="Condas L.A."/>
            <person name="Nobrega D.B."/>
            <person name="Carson D.A."/>
            <person name="De Buck J."/>
        </authorList>
    </citation>
    <scope>NUCLEOTIDE SEQUENCE [LARGE SCALE GENOMIC DNA]</scope>
    <source>
        <strain evidence="2 3">SNUC 4554</strain>
    </source>
</reference>
<gene>
    <name evidence="2" type="ORF">BU112_13290</name>
</gene>
<dbReference type="GO" id="GO:0016747">
    <property type="term" value="F:acyltransferase activity, transferring groups other than amino-acyl groups"/>
    <property type="evidence" value="ECO:0007669"/>
    <property type="project" value="InterPro"/>
</dbReference>
<comment type="caution">
    <text evidence="2">The sequence shown here is derived from an EMBL/GenBank/DDBJ whole genome shotgun (WGS) entry which is preliminary data.</text>
</comment>
<protein>
    <submittedName>
        <fullName evidence="2">GNAT family N-acetyltransferase</fullName>
    </submittedName>
</protein>
<sequence>MKFRNIQNEDYTVCAKNLVSAYEGAPWYNKWTEKEALLRIEATMSGFNSKGYVIEENNKVIAMCIGRIDYYFSGMNQFSIDEFHVIPEFQKNGVGKKLMNSVSDSLKLDEIYKIFLITGGELAENFYKKNGFMKSEEGSMLELQL</sequence>
<dbReference type="OrthoDB" id="9775804at2"/>
<dbReference type="EMBL" id="QXUF01000138">
    <property type="protein sequence ID" value="RIM97013.1"/>
    <property type="molecule type" value="Genomic_DNA"/>
</dbReference>
<dbReference type="SUPFAM" id="SSF55729">
    <property type="entry name" value="Acyl-CoA N-acyltransferases (Nat)"/>
    <property type="match status" value="1"/>
</dbReference>
<organism evidence="2 3">
    <name type="scientific">Staphylococcus shinii</name>
    <dbReference type="NCBI Taxonomy" id="2912228"/>
    <lineage>
        <taxon>Bacteria</taxon>
        <taxon>Bacillati</taxon>
        <taxon>Bacillota</taxon>
        <taxon>Bacilli</taxon>
        <taxon>Bacillales</taxon>
        <taxon>Staphylococcaceae</taxon>
        <taxon>Staphylococcus</taxon>
    </lineage>
</organism>
<keyword evidence="3" id="KW-1185">Reference proteome</keyword>
<name>A0A418IC98_9STAP</name>
<dbReference type="Pfam" id="PF00583">
    <property type="entry name" value="Acetyltransf_1"/>
    <property type="match status" value="1"/>
</dbReference>